<dbReference type="EMBL" id="JXTC01000028">
    <property type="protein sequence ID" value="PON97939.1"/>
    <property type="molecule type" value="Genomic_DNA"/>
</dbReference>
<keyword evidence="2" id="KW-1185">Reference proteome</keyword>
<dbReference type="OrthoDB" id="1732813at2759"/>
<sequence length="134" mass="14654">MIKGSLSFTTQAPFNEKVVLKEIFAATENAPRSTSQLCTTHIDKLWRSGNLSATARFLKSSHDKHIVISSNTYNVVLAAASEKNDIGLISQVFIYAIGSFVSLPSTSYLFIAKAFAKTNDCTQLLRFIEDVSGS</sequence>
<name>A0A2P5FJH8_TREOI</name>
<protein>
    <recommendedName>
        <fullName evidence="3">Pentatricopeptide repeat</fullName>
    </recommendedName>
</protein>
<evidence type="ECO:0000313" key="1">
    <source>
        <dbReference type="EMBL" id="PON97939.1"/>
    </source>
</evidence>
<proteinExistence type="predicted"/>
<comment type="caution">
    <text evidence="1">The sequence shown here is derived from an EMBL/GenBank/DDBJ whole genome shotgun (WGS) entry which is preliminary data.</text>
</comment>
<reference evidence="2" key="1">
    <citation type="submission" date="2016-06" db="EMBL/GenBank/DDBJ databases">
        <title>Parallel loss of symbiosis genes in relatives of nitrogen-fixing non-legume Parasponia.</title>
        <authorList>
            <person name="Van Velzen R."/>
            <person name="Holmer R."/>
            <person name="Bu F."/>
            <person name="Rutten L."/>
            <person name="Van Zeijl A."/>
            <person name="Liu W."/>
            <person name="Santuari L."/>
            <person name="Cao Q."/>
            <person name="Sharma T."/>
            <person name="Shen D."/>
            <person name="Roswanjaya Y."/>
            <person name="Wardhani T."/>
            <person name="Kalhor M.S."/>
            <person name="Jansen J."/>
            <person name="Van den Hoogen J."/>
            <person name="Gungor B."/>
            <person name="Hartog M."/>
            <person name="Hontelez J."/>
            <person name="Verver J."/>
            <person name="Yang W.-C."/>
            <person name="Schijlen E."/>
            <person name="Repin R."/>
            <person name="Schilthuizen M."/>
            <person name="Schranz E."/>
            <person name="Heidstra R."/>
            <person name="Miyata K."/>
            <person name="Fedorova E."/>
            <person name="Kohlen W."/>
            <person name="Bisseling T."/>
            <person name="Smit S."/>
            <person name="Geurts R."/>
        </authorList>
    </citation>
    <scope>NUCLEOTIDE SEQUENCE [LARGE SCALE GENOMIC DNA]</scope>
    <source>
        <strain evidence="2">cv. RG33-2</strain>
    </source>
</reference>
<organism evidence="1 2">
    <name type="scientific">Trema orientale</name>
    <name type="common">Charcoal tree</name>
    <name type="synonym">Celtis orientalis</name>
    <dbReference type="NCBI Taxonomy" id="63057"/>
    <lineage>
        <taxon>Eukaryota</taxon>
        <taxon>Viridiplantae</taxon>
        <taxon>Streptophyta</taxon>
        <taxon>Embryophyta</taxon>
        <taxon>Tracheophyta</taxon>
        <taxon>Spermatophyta</taxon>
        <taxon>Magnoliopsida</taxon>
        <taxon>eudicotyledons</taxon>
        <taxon>Gunneridae</taxon>
        <taxon>Pentapetalae</taxon>
        <taxon>rosids</taxon>
        <taxon>fabids</taxon>
        <taxon>Rosales</taxon>
        <taxon>Cannabaceae</taxon>
        <taxon>Trema</taxon>
    </lineage>
</organism>
<dbReference type="InParanoid" id="A0A2P5FJH8"/>
<evidence type="ECO:0000313" key="2">
    <source>
        <dbReference type="Proteomes" id="UP000237000"/>
    </source>
</evidence>
<accession>A0A2P5FJH8</accession>
<dbReference type="Proteomes" id="UP000237000">
    <property type="component" value="Unassembled WGS sequence"/>
</dbReference>
<gene>
    <name evidence="1" type="ORF">TorRG33x02_062540</name>
</gene>
<dbReference type="STRING" id="63057.A0A2P5FJH8"/>
<evidence type="ECO:0008006" key="3">
    <source>
        <dbReference type="Google" id="ProtNLM"/>
    </source>
</evidence>
<dbReference type="AlphaFoldDB" id="A0A2P5FJH8"/>